<keyword evidence="2" id="KW-0813">Transport</keyword>
<feature type="transmembrane region" description="Helical" evidence="5">
    <location>
        <begin position="61"/>
        <end position="82"/>
    </location>
</feature>
<dbReference type="PANTHER" id="PTHR10110">
    <property type="entry name" value="SODIUM/HYDROGEN EXCHANGER"/>
    <property type="match status" value="1"/>
</dbReference>
<keyword evidence="3" id="KW-0050">Antiport</keyword>
<feature type="transmembrane region" description="Helical" evidence="5">
    <location>
        <begin position="94"/>
        <end position="121"/>
    </location>
</feature>
<keyword evidence="5" id="KW-0812">Transmembrane</keyword>
<comment type="subcellular location">
    <subcellularLocation>
        <location evidence="1">Endomembrane system</location>
        <topology evidence="1">Multi-pass membrane protein</topology>
    </subcellularLocation>
</comment>
<feature type="transmembrane region" description="Helical" evidence="5">
    <location>
        <begin position="27"/>
        <end position="49"/>
    </location>
</feature>
<name>A0ABQ7J895_9APIC</name>
<accession>A0ABQ7J895</accession>
<organism evidence="6 7">
    <name type="scientific">Cardiosporidium cionae</name>
    <dbReference type="NCBI Taxonomy" id="476202"/>
    <lineage>
        <taxon>Eukaryota</taxon>
        <taxon>Sar</taxon>
        <taxon>Alveolata</taxon>
        <taxon>Apicomplexa</taxon>
        <taxon>Aconoidasida</taxon>
        <taxon>Nephromycida</taxon>
        <taxon>Cardiosporidium</taxon>
    </lineage>
</organism>
<comment type="caution">
    <text evidence="6">The sequence shown here is derived from an EMBL/GenBank/DDBJ whole genome shotgun (WGS) entry which is preliminary data.</text>
</comment>
<dbReference type="PANTHER" id="PTHR10110:SF191">
    <property type="entry name" value="SODIUM_HYDROGEN EXCHANGER 8"/>
    <property type="match status" value="1"/>
</dbReference>
<evidence type="ECO:0000256" key="1">
    <source>
        <dbReference type="ARBA" id="ARBA00004127"/>
    </source>
</evidence>
<dbReference type="InterPro" id="IPR018422">
    <property type="entry name" value="Cation/H_exchanger_CPA1"/>
</dbReference>
<evidence type="ECO:0000313" key="7">
    <source>
        <dbReference type="Proteomes" id="UP000823046"/>
    </source>
</evidence>
<gene>
    <name evidence="6" type="ORF">IE077_003416</name>
</gene>
<proteinExistence type="predicted"/>
<evidence type="ECO:0000256" key="4">
    <source>
        <dbReference type="ARBA" id="ARBA00023065"/>
    </source>
</evidence>
<evidence type="ECO:0000256" key="2">
    <source>
        <dbReference type="ARBA" id="ARBA00022448"/>
    </source>
</evidence>
<evidence type="ECO:0000313" key="6">
    <source>
        <dbReference type="EMBL" id="KAF8820221.1"/>
    </source>
</evidence>
<keyword evidence="5" id="KW-1133">Transmembrane helix</keyword>
<sequence length="303" mass="34066">MPYFTYLCAIMWLKIDFQDTTNGIGKLFLLSGTVTLFFFALLLGRYTIHNLSHQTKNSVDIVLKTIAFISEQVVFAYLGIVASTSLVNHLWSPLLFSIVFPLSFIGRSLSVFPIFFILNRLQPQQPVTIKQQIVMILSGLKGAVAFILALSIPCVVTKHGSACENDRDLIITTTLSIVITTTVLIGCSIEWIATEWKIIVPVTLGTFYTEMDTMHSVSRPSNFPDTPGYTSPSRVQFPFEKEKEIKKTAFLTEEEMSRFRGAHLSLHAYTRISVRYTVKVGKKSEKIQAGKEFQIGFANGFLR</sequence>
<reference evidence="6 7" key="1">
    <citation type="journal article" date="2020" name="bioRxiv">
        <title>Metabolic contributions of an alphaproteobacterial endosymbiont in the apicomplexan Cardiosporidium cionae.</title>
        <authorList>
            <person name="Hunter E.S."/>
            <person name="Paight C.J."/>
            <person name="Lane C.E."/>
        </authorList>
    </citation>
    <scope>NUCLEOTIDE SEQUENCE [LARGE SCALE GENOMIC DNA]</scope>
    <source>
        <strain evidence="6">ESH_2018</strain>
    </source>
</reference>
<evidence type="ECO:0000256" key="3">
    <source>
        <dbReference type="ARBA" id="ARBA00022449"/>
    </source>
</evidence>
<evidence type="ECO:0000256" key="5">
    <source>
        <dbReference type="SAM" id="Phobius"/>
    </source>
</evidence>
<dbReference type="Proteomes" id="UP000823046">
    <property type="component" value="Unassembled WGS sequence"/>
</dbReference>
<feature type="transmembrane region" description="Helical" evidence="5">
    <location>
        <begin position="133"/>
        <end position="152"/>
    </location>
</feature>
<keyword evidence="4" id="KW-0406">Ion transport</keyword>
<dbReference type="EMBL" id="JADAQX010000443">
    <property type="protein sequence ID" value="KAF8820221.1"/>
    <property type="molecule type" value="Genomic_DNA"/>
</dbReference>
<keyword evidence="5" id="KW-0472">Membrane</keyword>
<protein>
    <submittedName>
        <fullName evidence="6">Sodium/hydrogen exchanger 3 protein</fullName>
    </submittedName>
</protein>
<keyword evidence="7" id="KW-1185">Reference proteome</keyword>